<evidence type="ECO:0008006" key="3">
    <source>
        <dbReference type="Google" id="ProtNLM"/>
    </source>
</evidence>
<protein>
    <recommendedName>
        <fullName evidence="3">Transposase</fullName>
    </recommendedName>
</protein>
<evidence type="ECO:0000313" key="2">
    <source>
        <dbReference type="Proteomes" id="UP000674425"/>
    </source>
</evidence>
<organism evidence="1 2">
    <name type="scientific">Paraburkholderia aspalathi</name>
    <dbReference type="NCBI Taxonomy" id="1324617"/>
    <lineage>
        <taxon>Bacteria</taxon>
        <taxon>Pseudomonadati</taxon>
        <taxon>Pseudomonadota</taxon>
        <taxon>Betaproteobacteria</taxon>
        <taxon>Burkholderiales</taxon>
        <taxon>Burkholderiaceae</taxon>
        <taxon>Paraburkholderia</taxon>
    </lineage>
</organism>
<reference evidence="1 2" key="1">
    <citation type="submission" date="2021-02" db="EMBL/GenBank/DDBJ databases">
        <authorList>
            <person name="Vanwijnsberghe S."/>
        </authorList>
    </citation>
    <scope>NUCLEOTIDE SEQUENCE [LARGE SCALE GENOMIC DNA]</scope>
    <source>
        <strain evidence="1 2">R-69658</strain>
    </source>
</reference>
<evidence type="ECO:0000313" key="1">
    <source>
        <dbReference type="EMBL" id="CAE6863679.1"/>
    </source>
</evidence>
<dbReference type="EMBL" id="CAJNAU010000181">
    <property type="protein sequence ID" value="CAE6863679.1"/>
    <property type="molecule type" value="Genomic_DNA"/>
</dbReference>
<gene>
    <name evidence="1" type="ORF">R69658_07737</name>
</gene>
<accession>A0ABN7NCH3</accession>
<sequence length="37" mass="4341">MSRFVPVDRQTGYLLPPSVEDWLPEDHLARFVVEVIE</sequence>
<keyword evidence="2" id="KW-1185">Reference proteome</keyword>
<comment type="caution">
    <text evidence="1">The sequence shown here is derived from an EMBL/GenBank/DDBJ whole genome shotgun (WGS) entry which is preliminary data.</text>
</comment>
<proteinExistence type="predicted"/>
<dbReference type="Proteomes" id="UP000674425">
    <property type="component" value="Unassembled WGS sequence"/>
</dbReference>
<name>A0ABN7NCH3_9BURK</name>